<reference evidence="2 3" key="1">
    <citation type="journal article" date="2019" name="Sci. Rep.">
        <title>A high-quality genome of Eragrostis curvula grass provides insights into Poaceae evolution and supports new strategies to enhance forage quality.</title>
        <authorList>
            <person name="Carballo J."/>
            <person name="Santos B.A.C.M."/>
            <person name="Zappacosta D."/>
            <person name="Garbus I."/>
            <person name="Selva J.P."/>
            <person name="Gallo C.A."/>
            <person name="Diaz A."/>
            <person name="Albertini E."/>
            <person name="Caccamo M."/>
            <person name="Echenique V."/>
        </authorList>
    </citation>
    <scope>NUCLEOTIDE SEQUENCE [LARGE SCALE GENOMIC DNA]</scope>
    <source>
        <strain evidence="3">cv. Victoria</strain>
        <tissue evidence="2">Leaf</tissue>
    </source>
</reference>
<accession>A0A5J9UJI3</accession>
<dbReference type="PANTHER" id="PTHR45708:SF9">
    <property type="entry name" value="XYLANASE INHIBITOR PROTEIN 1"/>
    <property type="match status" value="1"/>
</dbReference>
<evidence type="ECO:0000313" key="2">
    <source>
        <dbReference type="EMBL" id="TVU23427.1"/>
    </source>
</evidence>
<dbReference type="GO" id="GO:0005576">
    <property type="term" value="C:extracellular region"/>
    <property type="evidence" value="ECO:0007669"/>
    <property type="project" value="TreeGrafter"/>
</dbReference>
<keyword evidence="1" id="KW-0732">Signal</keyword>
<dbReference type="SUPFAM" id="SSF51445">
    <property type="entry name" value="(Trans)glycosidases"/>
    <property type="match status" value="1"/>
</dbReference>
<keyword evidence="3" id="KW-1185">Reference proteome</keyword>
<dbReference type="OrthoDB" id="1716288at2759"/>
<dbReference type="Gramene" id="TVU23427">
    <property type="protein sequence ID" value="TVU23427"/>
    <property type="gene ID" value="EJB05_25792"/>
</dbReference>
<sequence>MAAVTPWRAPTMLVVLLAAVMIGLLSSPASAALENKTEQVTVFWGRNKNEGPLQEACDTGRYTTVIISFLDVYGVDGKYHLDLSGHPPCRVGDDIKHCHDGEEEYCRGGLHCLKLDDDGDASDKIWSWYKEIGTWIETGTKKSWKMIDR</sequence>
<dbReference type="EMBL" id="RWGY01000013">
    <property type="protein sequence ID" value="TVU23427.1"/>
    <property type="molecule type" value="Genomic_DNA"/>
</dbReference>
<proteinExistence type="predicted"/>
<dbReference type="PANTHER" id="PTHR45708">
    <property type="entry name" value="ENDOCHITINASE"/>
    <property type="match status" value="1"/>
</dbReference>
<dbReference type="InterPro" id="IPR050542">
    <property type="entry name" value="Glycosyl_Hydrlase18_Chitinase"/>
</dbReference>
<gene>
    <name evidence="2" type="ORF">EJB05_25792</name>
</gene>
<dbReference type="AlphaFoldDB" id="A0A5J9UJI3"/>
<comment type="caution">
    <text evidence="2">The sequence shown here is derived from an EMBL/GenBank/DDBJ whole genome shotgun (WGS) entry which is preliminary data.</text>
</comment>
<feature type="signal peptide" evidence="1">
    <location>
        <begin position="1"/>
        <end position="31"/>
    </location>
</feature>
<dbReference type="InterPro" id="IPR017853">
    <property type="entry name" value="GH"/>
</dbReference>
<dbReference type="Proteomes" id="UP000324897">
    <property type="component" value="Chromosome 2"/>
</dbReference>
<feature type="chain" id="PRO_5023825593" evidence="1">
    <location>
        <begin position="32"/>
        <end position="149"/>
    </location>
</feature>
<feature type="non-terminal residue" evidence="2">
    <location>
        <position position="1"/>
    </location>
</feature>
<organism evidence="2 3">
    <name type="scientific">Eragrostis curvula</name>
    <name type="common">weeping love grass</name>
    <dbReference type="NCBI Taxonomy" id="38414"/>
    <lineage>
        <taxon>Eukaryota</taxon>
        <taxon>Viridiplantae</taxon>
        <taxon>Streptophyta</taxon>
        <taxon>Embryophyta</taxon>
        <taxon>Tracheophyta</taxon>
        <taxon>Spermatophyta</taxon>
        <taxon>Magnoliopsida</taxon>
        <taxon>Liliopsida</taxon>
        <taxon>Poales</taxon>
        <taxon>Poaceae</taxon>
        <taxon>PACMAD clade</taxon>
        <taxon>Chloridoideae</taxon>
        <taxon>Eragrostideae</taxon>
        <taxon>Eragrostidinae</taxon>
        <taxon>Eragrostis</taxon>
    </lineage>
</organism>
<evidence type="ECO:0000256" key="1">
    <source>
        <dbReference type="SAM" id="SignalP"/>
    </source>
</evidence>
<dbReference type="Gene3D" id="3.20.20.80">
    <property type="entry name" value="Glycosidases"/>
    <property type="match status" value="1"/>
</dbReference>
<name>A0A5J9UJI3_9POAL</name>
<protein>
    <submittedName>
        <fullName evidence="2">Uncharacterized protein</fullName>
    </submittedName>
</protein>
<dbReference type="GO" id="GO:0004568">
    <property type="term" value="F:chitinase activity"/>
    <property type="evidence" value="ECO:0007669"/>
    <property type="project" value="TreeGrafter"/>
</dbReference>
<evidence type="ECO:0000313" key="3">
    <source>
        <dbReference type="Proteomes" id="UP000324897"/>
    </source>
</evidence>